<evidence type="ECO:0000313" key="9">
    <source>
        <dbReference type="EMBL" id="KAL3314141.1"/>
    </source>
</evidence>
<feature type="repeat" description="Solcar" evidence="7">
    <location>
        <begin position="187"/>
        <end position="276"/>
    </location>
</feature>
<keyword evidence="6 7" id="KW-0472">Membrane</keyword>
<keyword evidence="4 7" id="KW-0812">Transmembrane</keyword>
<organism evidence="9 10">
    <name type="scientific">Cichlidogyrus casuarinus</name>
    <dbReference type="NCBI Taxonomy" id="1844966"/>
    <lineage>
        <taxon>Eukaryota</taxon>
        <taxon>Metazoa</taxon>
        <taxon>Spiralia</taxon>
        <taxon>Lophotrochozoa</taxon>
        <taxon>Platyhelminthes</taxon>
        <taxon>Monogenea</taxon>
        <taxon>Monopisthocotylea</taxon>
        <taxon>Dactylogyridea</taxon>
        <taxon>Ancyrocephalidae</taxon>
        <taxon>Cichlidogyrus</taxon>
    </lineage>
</organism>
<evidence type="ECO:0000313" key="10">
    <source>
        <dbReference type="Proteomes" id="UP001626550"/>
    </source>
</evidence>
<reference evidence="9 10" key="1">
    <citation type="submission" date="2024-11" db="EMBL/GenBank/DDBJ databases">
        <title>Adaptive evolution of stress response genes in parasites aligns with host niche diversity.</title>
        <authorList>
            <person name="Hahn C."/>
            <person name="Resl P."/>
        </authorList>
    </citation>
    <scope>NUCLEOTIDE SEQUENCE [LARGE SCALE GENOMIC DNA]</scope>
    <source>
        <strain evidence="9">EGGRZ-B1_66</strain>
        <tissue evidence="9">Body</tissue>
    </source>
</reference>
<evidence type="ECO:0000256" key="3">
    <source>
        <dbReference type="ARBA" id="ARBA00022448"/>
    </source>
</evidence>
<dbReference type="GO" id="GO:0016020">
    <property type="term" value="C:membrane"/>
    <property type="evidence" value="ECO:0007669"/>
    <property type="project" value="UniProtKB-SubCell"/>
</dbReference>
<keyword evidence="5" id="KW-0677">Repeat</keyword>
<evidence type="ECO:0000256" key="4">
    <source>
        <dbReference type="ARBA" id="ARBA00022692"/>
    </source>
</evidence>
<dbReference type="Gene3D" id="1.50.40.10">
    <property type="entry name" value="Mitochondrial carrier domain"/>
    <property type="match status" value="2"/>
</dbReference>
<feature type="repeat" description="Solcar" evidence="7">
    <location>
        <begin position="8"/>
        <end position="94"/>
    </location>
</feature>
<comment type="similarity">
    <text evidence="2 8">Belongs to the mitochondrial carrier (TC 2.A.29) family.</text>
</comment>
<dbReference type="Pfam" id="PF00153">
    <property type="entry name" value="Mito_carr"/>
    <property type="match status" value="3"/>
</dbReference>
<keyword evidence="3 8" id="KW-0813">Transport</keyword>
<sequence length="281" mass="31902">MPQKHCEKTIAVNFLFGGFAGSIAKTVIAPLDRAKIIFQTSLKPYSFHALSQVLKETYQKDGFRSLWRGNTATITRIFPYAATQYSAHEKYKHLLRIDSLDEISKLPRSSVRIRRFLAGAMAGATSVAATYPFDFARARMAVTHKQKYRNLVHVLTQVMREEGISKIYQYRLQQMRKRSPPDTQVKLDALSSLFCGALAGVIGQTITYPLDIVRRRMQTGHVTGHPEYDGLWRTVKLVLRHEGVIKGLYKGVSLNWIKGPIASGISFTIFNQLQTLRCYFL</sequence>
<protein>
    <submittedName>
        <fullName evidence="9">Uncharacterized protein</fullName>
    </submittedName>
</protein>
<name>A0ABD2Q603_9PLAT</name>
<dbReference type="SUPFAM" id="SSF103506">
    <property type="entry name" value="Mitochondrial carrier"/>
    <property type="match status" value="1"/>
</dbReference>
<evidence type="ECO:0000256" key="1">
    <source>
        <dbReference type="ARBA" id="ARBA00004141"/>
    </source>
</evidence>
<dbReference type="InterPro" id="IPR018108">
    <property type="entry name" value="MCP_transmembrane"/>
</dbReference>
<dbReference type="InterPro" id="IPR023395">
    <property type="entry name" value="MCP_dom_sf"/>
</dbReference>
<comment type="caution">
    <text evidence="9">The sequence shown here is derived from an EMBL/GenBank/DDBJ whole genome shotgun (WGS) entry which is preliminary data.</text>
</comment>
<evidence type="ECO:0000256" key="5">
    <source>
        <dbReference type="ARBA" id="ARBA00022737"/>
    </source>
</evidence>
<gene>
    <name evidence="9" type="ORF">Ciccas_007246</name>
</gene>
<evidence type="ECO:0000256" key="6">
    <source>
        <dbReference type="ARBA" id="ARBA00023136"/>
    </source>
</evidence>
<evidence type="ECO:0000256" key="7">
    <source>
        <dbReference type="PROSITE-ProRule" id="PRU00282"/>
    </source>
</evidence>
<accession>A0ABD2Q603</accession>
<proteinExistence type="inferred from homology"/>
<keyword evidence="10" id="KW-1185">Reference proteome</keyword>
<dbReference type="AlphaFoldDB" id="A0ABD2Q603"/>
<dbReference type="InterPro" id="IPR002067">
    <property type="entry name" value="MCP"/>
</dbReference>
<dbReference type="PRINTS" id="PR00926">
    <property type="entry name" value="MITOCARRIER"/>
</dbReference>
<evidence type="ECO:0000256" key="2">
    <source>
        <dbReference type="ARBA" id="ARBA00006375"/>
    </source>
</evidence>
<dbReference type="PROSITE" id="PS50920">
    <property type="entry name" value="SOLCAR"/>
    <property type="match status" value="2"/>
</dbReference>
<dbReference type="PANTHER" id="PTHR24089">
    <property type="entry name" value="SOLUTE CARRIER FAMILY 25"/>
    <property type="match status" value="1"/>
</dbReference>
<comment type="subcellular location">
    <subcellularLocation>
        <location evidence="1">Membrane</location>
        <topology evidence="1">Multi-pass membrane protein</topology>
    </subcellularLocation>
</comment>
<dbReference type="Proteomes" id="UP001626550">
    <property type="component" value="Unassembled WGS sequence"/>
</dbReference>
<dbReference type="EMBL" id="JBJKFK010001084">
    <property type="protein sequence ID" value="KAL3314141.1"/>
    <property type="molecule type" value="Genomic_DNA"/>
</dbReference>
<evidence type="ECO:0000256" key="8">
    <source>
        <dbReference type="RuleBase" id="RU000488"/>
    </source>
</evidence>